<keyword evidence="3" id="KW-0670">Pyruvate</keyword>
<accession>A0A6B3L5Y8</accession>
<organism evidence="3 4">
    <name type="scientific">Sulfuriroseicoccus oceanibius</name>
    <dbReference type="NCBI Taxonomy" id="2707525"/>
    <lineage>
        <taxon>Bacteria</taxon>
        <taxon>Pseudomonadati</taxon>
        <taxon>Verrucomicrobiota</taxon>
        <taxon>Verrucomicrobiia</taxon>
        <taxon>Verrucomicrobiales</taxon>
        <taxon>Verrucomicrobiaceae</taxon>
        <taxon>Sulfuriroseicoccus</taxon>
    </lineage>
</organism>
<evidence type="ECO:0000256" key="2">
    <source>
        <dbReference type="ARBA" id="ARBA00022419"/>
    </source>
</evidence>
<gene>
    <name evidence="3" type="ORF">G3M56_002280</name>
</gene>
<dbReference type="PANTHER" id="PTHR30523:SF32">
    <property type="entry name" value="PHOSPHOENOLPYRUVATE CARBOXYLASE"/>
    <property type="match status" value="1"/>
</dbReference>
<dbReference type="Gene3D" id="1.20.1440.90">
    <property type="entry name" value="Phosphoenolpyruvate/pyruvate domain"/>
    <property type="match status" value="1"/>
</dbReference>
<dbReference type="GO" id="GO:0005829">
    <property type="term" value="C:cytosol"/>
    <property type="evidence" value="ECO:0007669"/>
    <property type="project" value="TreeGrafter"/>
</dbReference>
<dbReference type="EMBL" id="CP066776">
    <property type="protein sequence ID" value="QQL45441.1"/>
    <property type="molecule type" value="Genomic_DNA"/>
</dbReference>
<dbReference type="GO" id="GO:0015977">
    <property type="term" value="P:carbon fixation"/>
    <property type="evidence" value="ECO:0007669"/>
    <property type="project" value="InterPro"/>
</dbReference>
<dbReference type="InterPro" id="IPR021135">
    <property type="entry name" value="PEP_COase"/>
</dbReference>
<keyword evidence="4" id="KW-1185">Reference proteome</keyword>
<proteinExistence type="predicted"/>
<dbReference type="GO" id="GO:0006099">
    <property type="term" value="P:tricarboxylic acid cycle"/>
    <property type="evidence" value="ECO:0007669"/>
    <property type="project" value="InterPro"/>
</dbReference>
<dbReference type="InterPro" id="IPR015813">
    <property type="entry name" value="Pyrv/PenolPyrv_kinase-like_dom"/>
</dbReference>
<protein>
    <recommendedName>
        <fullName evidence="2">Phosphoenolpyruvate carboxylase</fullName>
    </recommendedName>
</protein>
<dbReference type="PRINTS" id="PR00150">
    <property type="entry name" value="PEPCARBXLASE"/>
</dbReference>
<sequence>MTDSLDTAKLTSFSMIDIELDFLIDCFRDVLDRIDAGDVANFLPWKSDNQSESTTKQDPASVGQSYSIAFQLLNIVEDRVGSRVRRQQVIDHGASAARGSWSEALKKMLEEGRSQDEIIAALKRVRIEPVLTAHPTEAKRSTVRERHRQIYHLVRKRERHGLTDRENTRLRDQIVNELEILWRTGEIHVHRPQISQEFRNALFYLRHVFPIAVERGNQNLRSAWLDAGLDMELFDRERPYPQFHFGTWIGGDRDGHPFVTSDVTAEVLVELRRNAVEMHADAMAEVAFNLPLSKYFQKVPDSLADGLTRFARTLDSESRVSEIKEIFTKNADDPWRAFALLVEEKLRITANSPTDAAAYTDVEQLLADVELLRDSLIEVGAGPLAEEVLAPTLRAIDTFGFHLAKIDIRQNSAFHDTAMSQLLTLAGVEDGANFASWPEQQRIDFLNQELQSPRPFLTAGTSAGPEADAVLDCYRVVAKHVKHFGRDGLGALIVSMTRQVSDLLVVYTLCREAGLCEVTEDGLTMGQQIVPLFETIDDLTNAPGIVDEFLSHPMTQRSLSAISAHRVRRAAMQIMLGYSDSNKDCGILSSQWALHKAQRELTNIGENHGVDITFFHGRGGTVGRGAGPINWFLGALPVGALSGSFRVTEQGETIAQKYAHLGPASHNLEVLASSLTHTTANHRAASAEAKSEFTVDADLMEQLTNFSREAYKAFLHEPGFMTFYREATPIDALEHSRIGSRPARRTGQASLEDLRAIPWVFSWTQARFFLPGWYGIGSALERLSKENPEGYAKFAEQARQSVFARYVLTNVEGSLASANEELMTGYASLVGDEAVRNKFLGMILDEHRLATQHLTDIFQSDMQSRRPRLMKTLEIREAPLRVLHLQQIELLREWRSLKADNSPEATKRAEQVLSQLQISINAISSGLRTTG</sequence>
<name>A0A6B3L5Y8_9BACT</name>
<evidence type="ECO:0000256" key="1">
    <source>
        <dbReference type="ARBA" id="ARBA00003670"/>
    </source>
</evidence>
<dbReference type="KEGG" id="soa:G3M56_002280"/>
<reference evidence="3 4" key="1">
    <citation type="submission" date="2020-12" db="EMBL/GenBank/DDBJ databases">
        <title>Sulforoseuscoccus oceanibium gen. nov., sp. nov., a representative of the phylum Verrucomicrobia with special cytoplasmic membrane, and proposal of Sulforoseuscoccusaceae fam. nov.</title>
        <authorList>
            <person name="Xi F."/>
        </authorList>
    </citation>
    <scope>NUCLEOTIDE SEQUENCE [LARGE SCALE GENOMIC DNA]</scope>
    <source>
        <strain evidence="3 4">T37</strain>
    </source>
</reference>
<dbReference type="Proteomes" id="UP000475117">
    <property type="component" value="Chromosome"/>
</dbReference>
<dbReference type="SUPFAM" id="SSF51621">
    <property type="entry name" value="Phosphoenolpyruvate/pyruvate domain"/>
    <property type="match status" value="1"/>
</dbReference>
<dbReference type="RefSeq" id="WP_164365535.1">
    <property type="nucleotide sequence ID" value="NZ_CP066776.1"/>
</dbReference>
<comment type="function">
    <text evidence="1">Forms oxaloacetate, a four-carbon dicarboxylic acid source for the tricarboxylic acid cycle.</text>
</comment>
<dbReference type="Pfam" id="PF00311">
    <property type="entry name" value="PEPcase"/>
    <property type="match status" value="1"/>
</dbReference>
<dbReference type="PANTHER" id="PTHR30523">
    <property type="entry name" value="PHOSPHOENOLPYRUVATE CARBOXYLASE"/>
    <property type="match status" value="1"/>
</dbReference>
<dbReference type="GO" id="GO:0008964">
    <property type="term" value="F:phosphoenolpyruvate carboxylase activity"/>
    <property type="evidence" value="ECO:0007669"/>
    <property type="project" value="InterPro"/>
</dbReference>
<evidence type="ECO:0000313" key="4">
    <source>
        <dbReference type="Proteomes" id="UP000475117"/>
    </source>
</evidence>
<evidence type="ECO:0000313" key="3">
    <source>
        <dbReference type="EMBL" id="QQL45441.1"/>
    </source>
</evidence>
<dbReference type="AlphaFoldDB" id="A0A6B3L5Y8"/>